<feature type="domain" description="DUF659" evidence="1">
    <location>
        <begin position="30"/>
        <end position="168"/>
    </location>
</feature>
<proteinExistence type="predicted"/>
<gene>
    <name evidence="3" type="primary">LOC112687173</name>
</gene>
<dbReference type="InterPro" id="IPR007021">
    <property type="entry name" value="DUF659"/>
</dbReference>
<dbReference type="AlphaFoldDB" id="A0A8B8FXJ0"/>
<dbReference type="Proteomes" id="UP000694846">
    <property type="component" value="Unplaced"/>
</dbReference>
<organism evidence="2 3">
    <name type="scientific">Sipha flava</name>
    <name type="common">yellow sugarcane aphid</name>
    <dbReference type="NCBI Taxonomy" id="143950"/>
    <lineage>
        <taxon>Eukaryota</taxon>
        <taxon>Metazoa</taxon>
        <taxon>Ecdysozoa</taxon>
        <taxon>Arthropoda</taxon>
        <taxon>Hexapoda</taxon>
        <taxon>Insecta</taxon>
        <taxon>Pterygota</taxon>
        <taxon>Neoptera</taxon>
        <taxon>Paraneoptera</taxon>
        <taxon>Hemiptera</taxon>
        <taxon>Sternorrhyncha</taxon>
        <taxon>Aphidomorpha</taxon>
        <taxon>Aphidoidea</taxon>
        <taxon>Aphididae</taxon>
        <taxon>Sipha</taxon>
    </lineage>
</organism>
<evidence type="ECO:0000259" key="1">
    <source>
        <dbReference type="Pfam" id="PF04937"/>
    </source>
</evidence>
<dbReference type="Pfam" id="PF04937">
    <property type="entry name" value="DUF659"/>
    <property type="match status" value="1"/>
</dbReference>
<name>A0A8B8FXJ0_9HEMI</name>
<keyword evidence="2" id="KW-1185">Reference proteome</keyword>
<sequence length="188" mass="21826">MLFANIPLYKLENIKFREFLQEYTGKEIPKEATLRKGYVEDCYKNTLEKIRNHVSNNKIWVSIDETTNIEERFVVNVIIGVLLTDGPGEIFLINTEELEKANHQTIFKLFDKSINLLWPQGVQHDSVLLFLSDAALYMVKSGKSIQAPYSKMVHVTCIVHGFHRVAEEHHLELVYLKMKLLTSQCHHN</sequence>
<protein>
    <submittedName>
        <fullName evidence="3">Uncharacterized protein LOC112687173</fullName>
    </submittedName>
</protein>
<dbReference type="OrthoDB" id="6582565at2759"/>
<evidence type="ECO:0000313" key="2">
    <source>
        <dbReference type="Proteomes" id="UP000694846"/>
    </source>
</evidence>
<accession>A0A8B8FXJ0</accession>
<evidence type="ECO:0000313" key="3">
    <source>
        <dbReference type="RefSeq" id="XP_025415532.1"/>
    </source>
</evidence>
<reference evidence="3" key="1">
    <citation type="submission" date="2025-08" db="UniProtKB">
        <authorList>
            <consortium name="RefSeq"/>
        </authorList>
    </citation>
    <scope>IDENTIFICATION</scope>
    <source>
        <tissue evidence="3">Whole body</tissue>
    </source>
</reference>
<dbReference type="RefSeq" id="XP_025415532.1">
    <property type="nucleotide sequence ID" value="XM_025559747.1"/>
</dbReference>
<dbReference type="GeneID" id="112687173"/>